<comment type="caution">
    <text evidence="1">The sequence shown here is derived from an EMBL/GenBank/DDBJ whole genome shotgun (WGS) entry which is preliminary data.</text>
</comment>
<keyword evidence="2" id="KW-1185">Reference proteome</keyword>
<protein>
    <submittedName>
        <fullName evidence="1">Uncharacterized protein</fullName>
    </submittedName>
</protein>
<dbReference type="Proteomes" id="UP000010321">
    <property type="component" value="Unassembled WGS sequence"/>
</dbReference>
<evidence type="ECO:0000313" key="1">
    <source>
        <dbReference type="EMBL" id="EGF49673.1"/>
    </source>
</evidence>
<accession>A0ABP2KS45</accession>
<proteinExistence type="predicted"/>
<gene>
    <name evidence="1" type="ORF">HMPREF9445_03045</name>
</gene>
<sequence>MVVFLVLKTIANAINIFIETNVVTLYKITKQSAYLVLKI</sequence>
<organism evidence="1 2">
    <name type="scientific">Bacteroides clarus YIT 12056</name>
    <dbReference type="NCBI Taxonomy" id="762984"/>
    <lineage>
        <taxon>Bacteria</taxon>
        <taxon>Pseudomonadati</taxon>
        <taxon>Bacteroidota</taxon>
        <taxon>Bacteroidia</taxon>
        <taxon>Bacteroidales</taxon>
        <taxon>Bacteroidaceae</taxon>
        <taxon>Bacteroides</taxon>
    </lineage>
</organism>
<name>A0ABP2KS45_9BACE</name>
<dbReference type="EMBL" id="AFBM01000031">
    <property type="protein sequence ID" value="EGF49673.1"/>
    <property type="molecule type" value="Genomic_DNA"/>
</dbReference>
<reference evidence="1 2" key="1">
    <citation type="submission" date="2011-02" db="EMBL/GenBank/DDBJ databases">
        <authorList>
            <person name="Weinstock G."/>
            <person name="Sodergren E."/>
            <person name="Clifton S."/>
            <person name="Fulton L."/>
            <person name="Fulton B."/>
            <person name="Courtney L."/>
            <person name="Fronick C."/>
            <person name="Harrison M."/>
            <person name="Strong C."/>
            <person name="Farmer C."/>
            <person name="Delahaunty K."/>
            <person name="Markovic C."/>
            <person name="Hall O."/>
            <person name="Minx P."/>
            <person name="Tomlinson C."/>
            <person name="Mitreva M."/>
            <person name="Hou S."/>
            <person name="Chen J."/>
            <person name="Wollam A."/>
            <person name="Pepin K.H."/>
            <person name="Johnson M."/>
            <person name="Bhonagiri V."/>
            <person name="Zhang X."/>
            <person name="Suruliraj S."/>
            <person name="Warren W."/>
            <person name="Chinwalla A."/>
            <person name="Mardis E.R."/>
            <person name="Wilson R.K."/>
        </authorList>
    </citation>
    <scope>NUCLEOTIDE SEQUENCE [LARGE SCALE GENOMIC DNA]</scope>
    <source>
        <strain evidence="1 2">YIT 12056</strain>
    </source>
</reference>
<evidence type="ECO:0000313" key="2">
    <source>
        <dbReference type="Proteomes" id="UP000010321"/>
    </source>
</evidence>